<keyword evidence="3" id="KW-1134">Transmembrane beta strand</keyword>
<accession>A0A934RDH6</accession>
<dbReference type="SUPFAM" id="SSF56935">
    <property type="entry name" value="Porins"/>
    <property type="match status" value="1"/>
</dbReference>
<evidence type="ECO:0000313" key="8">
    <source>
        <dbReference type="EMBL" id="MBK1827577.1"/>
    </source>
</evidence>
<dbReference type="Gene3D" id="2.40.170.20">
    <property type="entry name" value="TonB-dependent receptor, beta-barrel domain"/>
    <property type="match status" value="1"/>
</dbReference>
<proteinExistence type="predicted"/>
<feature type="domain" description="TonB-dependent receptor plug" evidence="7">
    <location>
        <begin position="55"/>
        <end position="163"/>
    </location>
</feature>
<evidence type="ECO:0000256" key="2">
    <source>
        <dbReference type="ARBA" id="ARBA00022448"/>
    </source>
</evidence>
<keyword evidence="9" id="KW-1185">Reference proteome</keyword>
<evidence type="ECO:0000256" key="6">
    <source>
        <dbReference type="ARBA" id="ARBA00023237"/>
    </source>
</evidence>
<gene>
    <name evidence="8" type="ORF">JIN81_11145</name>
</gene>
<dbReference type="GO" id="GO:0009279">
    <property type="term" value="C:cell outer membrane"/>
    <property type="evidence" value="ECO:0007669"/>
    <property type="project" value="UniProtKB-SubCell"/>
</dbReference>
<dbReference type="InterPro" id="IPR012910">
    <property type="entry name" value="Plug_dom"/>
</dbReference>
<dbReference type="PROSITE" id="PS00430">
    <property type="entry name" value="TONB_DEPENDENT_REC_1"/>
    <property type="match status" value="1"/>
</dbReference>
<dbReference type="InterPro" id="IPR036942">
    <property type="entry name" value="Beta-barrel_TonB_sf"/>
</dbReference>
<name>A0A934RDH6_9BACT</name>
<dbReference type="GO" id="GO:0044718">
    <property type="term" value="P:siderophore transmembrane transport"/>
    <property type="evidence" value="ECO:0007669"/>
    <property type="project" value="TreeGrafter"/>
</dbReference>
<evidence type="ECO:0000256" key="4">
    <source>
        <dbReference type="ARBA" id="ARBA00022692"/>
    </source>
</evidence>
<evidence type="ECO:0000313" key="9">
    <source>
        <dbReference type="Proteomes" id="UP000658278"/>
    </source>
</evidence>
<dbReference type="Gene3D" id="2.170.130.10">
    <property type="entry name" value="TonB-dependent receptor, plug domain"/>
    <property type="match status" value="1"/>
</dbReference>
<evidence type="ECO:0000256" key="1">
    <source>
        <dbReference type="ARBA" id="ARBA00004571"/>
    </source>
</evidence>
<dbReference type="Pfam" id="PF07715">
    <property type="entry name" value="Plug"/>
    <property type="match status" value="1"/>
</dbReference>
<keyword evidence="2" id="KW-0813">Transport</keyword>
<dbReference type="RefSeq" id="WP_200279170.1">
    <property type="nucleotide sequence ID" value="NZ_JAENII010000007.1"/>
</dbReference>
<evidence type="ECO:0000259" key="7">
    <source>
        <dbReference type="Pfam" id="PF07715"/>
    </source>
</evidence>
<keyword evidence="4" id="KW-0812">Transmembrane</keyword>
<keyword evidence="8" id="KW-0675">Receptor</keyword>
<dbReference type="AlphaFoldDB" id="A0A934RDH6"/>
<comment type="caution">
    <text evidence="8">The sequence shown here is derived from an EMBL/GenBank/DDBJ whole genome shotgun (WGS) entry which is preliminary data.</text>
</comment>
<dbReference type="PANTHER" id="PTHR30069:SF36">
    <property type="entry name" value="BLL6948 PROTEIN"/>
    <property type="match status" value="1"/>
</dbReference>
<keyword evidence="5" id="KW-0472">Membrane</keyword>
<dbReference type="InterPro" id="IPR039426">
    <property type="entry name" value="TonB-dep_rcpt-like"/>
</dbReference>
<dbReference type="Proteomes" id="UP000658278">
    <property type="component" value="Unassembled WGS sequence"/>
</dbReference>
<evidence type="ECO:0000256" key="3">
    <source>
        <dbReference type="ARBA" id="ARBA00022452"/>
    </source>
</evidence>
<protein>
    <submittedName>
        <fullName evidence="8">TonB-dependent receptor plug domain-containing protein</fullName>
    </submittedName>
</protein>
<keyword evidence="6" id="KW-0998">Cell outer membrane</keyword>
<organism evidence="8 9">
    <name type="scientific">Haloferula rosea</name>
    <dbReference type="NCBI Taxonomy" id="490093"/>
    <lineage>
        <taxon>Bacteria</taxon>
        <taxon>Pseudomonadati</taxon>
        <taxon>Verrucomicrobiota</taxon>
        <taxon>Verrucomicrobiia</taxon>
        <taxon>Verrucomicrobiales</taxon>
        <taxon>Verrucomicrobiaceae</taxon>
        <taxon>Haloferula</taxon>
    </lineage>
</organism>
<dbReference type="GO" id="GO:0015344">
    <property type="term" value="F:siderophore uptake transmembrane transporter activity"/>
    <property type="evidence" value="ECO:0007669"/>
    <property type="project" value="TreeGrafter"/>
</dbReference>
<dbReference type="InterPro" id="IPR037066">
    <property type="entry name" value="Plug_dom_sf"/>
</dbReference>
<evidence type="ECO:0000256" key="5">
    <source>
        <dbReference type="ARBA" id="ARBA00023136"/>
    </source>
</evidence>
<comment type="subcellular location">
    <subcellularLocation>
        <location evidence="1">Cell outer membrane</location>
        <topology evidence="1">Multi-pass membrane protein</topology>
    </subcellularLocation>
</comment>
<sequence length="692" mass="77303">MHRFIHLLFALPLVSSAQEAPVEPLLTDDDESIVGALDTLVVTGKAENLLGEALTASMGQSDRQELLDRPYLRRGELLEVVPGLVVTQHAGGGKANQYFVRGYNLDHGTDFGLFVDGMPANYRAHGHGQGYADLNFLVPEFVERLDYQKGPFDVTRGDLTTAGSAEFSLVNALERGFATVTVGEDEYLRMVMGDSVTLGNGTLTYGGEATSYDGPWLLDQDFQRFNGMLKWATGNEEDFFNVTLLGYQAEWISSDQIPQRAISSGLIDRYGFIDPTNGGQSQRYSLSMNWGKRSGDVVWRANAYAGYYDLDLYSNFTYFLDDPANGDQFRQSDQRVFFGGELSATFENRELFGAPTAYTLGIQTRNDLIWDLELARTRARGDVNPIREDDVFTGNYSMFAGAETRWNDWFRTEAGVRADLFYFDVDSDDPRNSGNEFDAVAVPKLNFIFGPWANTEYYVNLGGGFHSNDARGLFTRVDPNDGVTPVAPVDALVRTWGAEIGTRTQWSECFTTTAAVWYIYSDSELLYVGDAGNVEAGPSTDRYGVEFAAYWRPNDWFGFDAEVALSQGRYTDTSGGPWIENQVPVVVSSGFTFGDELGLYGALRGRYFSERPLTADRSVESADSFQVNARVGYRWENWDIALDVLNLLDREDNDIEYYYTSRLPGEAAAGIDDVHLHPTEPRTIRASVTYYW</sequence>
<dbReference type="EMBL" id="JAENII010000007">
    <property type="protein sequence ID" value="MBK1827577.1"/>
    <property type="molecule type" value="Genomic_DNA"/>
</dbReference>
<dbReference type="PANTHER" id="PTHR30069">
    <property type="entry name" value="TONB-DEPENDENT OUTER MEMBRANE RECEPTOR"/>
    <property type="match status" value="1"/>
</dbReference>
<dbReference type="InterPro" id="IPR010916">
    <property type="entry name" value="TonB_box_CS"/>
</dbReference>
<reference evidence="8" key="1">
    <citation type="submission" date="2021-01" db="EMBL/GenBank/DDBJ databases">
        <title>Modified the classification status of verrucomicrobia.</title>
        <authorList>
            <person name="Feng X."/>
        </authorList>
    </citation>
    <scope>NUCLEOTIDE SEQUENCE</scope>
    <source>
        <strain evidence="8">KCTC 22201</strain>
    </source>
</reference>